<feature type="region of interest" description="Disordered" evidence="1">
    <location>
        <begin position="32"/>
        <end position="56"/>
    </location>
</feature>
<accession>A0A133V3W6</accession>
<comment type="caution">
    <text evidence="2">The sequence shown here is derived from an EMBL/GenBank/DDBJ whole genome shotgun (WGS) entry which is preliminary data.</text>
</comment>
<feature type="non-terminal residue" evidence="2">
    <location>
        <position position="79"/>
    </location>
</feature>
<keyword evidence="3" id="KW-1185">Reference proteome</keyword>
<gene>
    <name evidence="2" type="ORF">AKJ41_02540</name>
</gene>
<name>A0A133V3W6_9EURY</name>
<reference evidence="2 3" key="1">
    <citation type="journal article" date="2016" name="Sci. Rep.">
        <title>Metabolic traits of an uncultured archaeal lineage -MSBL1- from brine pools of the Red Sea.</title>
        <authorList>
            <person name="Mwirichia R."/>
            <person name="Alam I."/>
            <person name="Rashid M."/>
            <person name="Vinu M."/>
            <person name="Ba-Alawi W."/>
            <person name="Anthony Kamau A."/>
            <person name="Kamanda Ngugi D."/>
            <person name="Goker M."/>
            <person name="Klenk H.P."/>
            <person name="Bajic V."/>
            <person name="Stingl U."/>
        </authorList>
    </citation>
    <scope>NUCLEOTIDE SEQUENCE [LARGE SCALE GENOMIC DNA]</scope>
    <source>
        <strain evidence="2">SCGC-AAA259O05</strain>
    </source>
</reference>
<dbReference type="AlphaFoldDB" id="A0A133V3W6"/>
<dbReference type="Proteomes" id="UP000070344">
    <property type="component" value="Unassembled WGS sequence"/>
</dbReference>
<evidence type="ECO:0000313" key="3">
    <source>
        <dbReference type="Proteomes" id="UP000070344"/>
    </source>
</evidence>
<organism evidence="2 3">
    <name type="scientific">candidate division MSBL1 archaeon SCGC-AAA259O05</name>
    <dbReference type="NCBI Taxonomy" id="1698271"/>
    <lineage>
        <taxon>Archaea</taxon>
        <taxon>Methanobacteriati</taxon>
        <taxon>Methanobacteriota</taxon>
        <taxon>candidate division MSBL1</taxon>
    </lineage>
</organism>
<dbReference type="EMBL" id="LHXV01000024">
    <property type="protein sequence ID" value="KXB01138.1"/>
    <property type="molecule type" value="Genomic_DNA"/>
</dbReference>
<evidence type="ECO:0000256" key="1">
    <source>
        <dbReference type="SAM" id="MobiDB-lite"/>
    </source>
</evidence>
<protein>
    <submittedName>
        <fullName evidence="2">Uncharacterized protein</fullName>
    </submittedName>
</protein>
<sequence length="79" mass="8668">MIGVSDFTLCPPLTFEADLQWASADQFQGEIESQGLSDGRPEEESIAAEGSKGEENVRLLLTEKETKNGTEIHPFITNL</sequence>
<evidence type="ECO:0000313" key="2">
    <source>
        <dbReference type="EMBL" id="KXB01138.1"/>
    </source>
</evidence>
<proteinExistence type="predicted"/>